<accession>A0A7W6J816</accession>
<dbReference type="InterPro" id="IPR005302">
    <property type="entry name" value="MoCF_Sase_C"/>
</dbReference>
<proteinExistence type="predicted"/>
<protein>
    <recommendedName>
        <fullName evidence="1">MOSC domain-containing protein</fullName>
    </recommendedName>
</protein>
<dbReference type="PANTHER" id="PTHR14237">
    <property type="entry name" value="MOLYBDOPTERIN COFACTOR SULFURASE MOSC"/>
    <property type="match status" value="1"/>
</dbReference>
<dbReference type="SUPFAM" id="SSF50800">
    <property type="entry name" value="PK beta-barrel domain-like"/>
    <property type="match status" value="1"/>
</dbReference>
<sequence>MRVSALSIYPLKSGRAISLEEAVVDRMGLAGDRRLVVTDPDGDFITQRDLQALARLRVLPEGDGYRLSFENEAALHVSPSASGDRLGVTVWGSDIDAAVSGAEINDRLSTWLGRPVRLAWYDGRSRRSASAEWSAEETPVSFADGFPILVTTEASLEALNRDMEAHGEGRIGMERFRPNIVIDSSEAWEEDFWEAIEIGGIRFDLVKPCARCIMTTQDQETGSRDVPSPMPAMGRLRMSADRRVPGPLFGWNAAPRGEGRLRLGDAVRVISRREDGWRFKRR</sequence>
<dbReference type="PANTHER" id="PTHR14237:SF19">
    <property type="entry name" value="MITOCHONDRIAL AMIDOXIME REDUCING COMPONENT 1"/>
    <property type="match status" value="1"/>
</dbReference>
<dbReference type="Pfam" id="PF03476">
    <property type="entry name" value="MOSC_N"/>
    <property type="match status" value="1"/>
</dbReference>
<dbReference type="GO" id="GO:0030170">
    <property type="term" value="F:pyridoxal phosphate binding"/>
    <property type="evidence" value="ECO:0007669"/>
    <property type="project" value="InterPro"/>
</dbReference>
<dbReference type="GO" id="GO:0003824">
    <property type="term" value="F:catalytic activity"/>
    <property type="evidence" value="ECO:0007669"/>
    <property type="project" value="InterPro"/>
</dbReference>
<evidence type="ECO:0000313" key="2">
    <source>
        <dbReference type="EMBL" id="MBB4065598.1"/>
    </source>
</evidence>
<keyword evidence="3" id="KW-1185">Reference proteome</keyword>
<dbReference type="Proteomes" id="UP000528286">
    <property type="component" value="Unassembled WGS sequence"/>
</dbReference>
<comment type="caution">
    <text evidence="2">The sequence shown here is derived from an EMBL/GenBank/DDBJ whole genome shotgun (WGS) entry which is preliminary data.</text>
</comment>
<dbReference type="InterPro" id="IPR011037">
    <property type="entry name" value="Pyrv_Knase-like_insert_dom_sf"/>
</dbReference>
<name>A0A7W6J816_9HYPH</name>
<dbReference type="PROSITE" id="PS51340">
    <property type="entry name" value="MOSC"/>
    <property type="match status" value="1"/>
</dbReference>
<evidence type="ECO:0000259" key="1">
    <source>
        <dbReference type="PROSITE" id="PS51340"/>
    </source>
</evidence>
<organism evidence="2 3">
    <name type="scientific">Gellertiella hungarica</name>
    <dbReference type="NCBI Taxonomy" id="1572859"/>
    <lineage>
        <taxon>Bacteria</taxon>
        <taxon>Pseudomonadati</taxon>
        <taxon>Pseudomonadota</taxon>
        <taxon>Alphaproteobacteria</taxon>
        <taxon>Hyphomicrobiales</taxon>
        <taxon>Rhizobiaceae</taxon>
        <taxon>Gellertiella</taxon>
    </lineage>
</organism>
<feature type="domain" description="MOSC" evidence="1">
    <location>
        <begin position="113"/>
        <end position="270"/>
    </location>
</feature>
<dbReference type="Pfam" id="PF03473">
    <property type="entry name" value="MOSC"/>
    <property type="match status" value="1"/>
</dbReference>
<dbReference type="AlphaFoldDB" id="A0A7W6J816"/>
<dbReference type="EMBL" id="JACIEZ010000005">
    <property type="protein sequence ID" value="MBB4065598.1"/>
    <property type="molecule type" value="Genomic_DNA"/>
</dbReference>
<gene>
    <name evidence="2" type="ORF">GGR23_002805</name>
</gene>
<dbReference type="GO" id="GO:0030151">
    <property type="term" value="F:molybdenum ion binding"/>
    <property type="evidence" value="ECO:0007669"/>
    <property type="project" value="InterPro"/>
</dbReference>
<dbReference type="InterPro" id="IPR005303">
    <property type="entry name" value="MOCOS_middle"/>
</dbReference>
<dbReference type="RefSeq" id="WP_183366892.1">
    <property type="nucleotide sequence ID" value="NZ_JACIEZ010000005.1"/>
</dbReference>
<dbReference type="SUPFAM" id="SSF141673">
    <property type="entry name" value="MOSC N-terminal domain-like"/>
    <property type="match status" value="1"/>
</dbReference>
<evidence type="ECO:0000313" key="3">
    <source>
        <dbReference type="Proteomes" id="UP000528286"/>
    </source>
</evidence>
<reference evidence="2 3" key="1">
    <citation type="submission" date="2020-08" db="EMBL/GenBank/DDBJ databases">
        <title>Genomic Encyclopedia of Type Strains, Phase IV (KMG-IV): sequencing the most valuable type-strain genomes for metagenomic binning, comparative biology and taxonomic classification.</title>
        <authorList>
            <person name="Goeker M."/>
        </authorList>
    </citation>
    <scope>NUCLEOTIDE SEQUENCE [LARGE SCALE GENOMIC DNA]</scope>
    <source>
        <strain evidence="2 3">DSM 29853</strain>
    </source>
</reference>